<evidence type="ECO:0000256" key="7">
    <source>
        <dbReference type="SAM" id="MobiDB-lite"/>
    </source>
</evidence>
<feature type="region of interest" description="Disordered" evidence="7">
    <location>
        <begin position="1"/>
        <end position="30"/>
    </location>
</feature>
<sequence length="351" mass="36753">MEEESQMVTNNTPLTNPTNAPDVTKTSGDNFAASDSVIRVESEAGGSQVVVVVKRKRGRPRKDVGDANLLSPISMSSSPPPGGSSEKRSRGRPRGSGKLQILASTGGFVAETAGGCFKPHVVTVNVGEDVVSRILSFLHKSNEVVCILSAAGAVSSVFMRHQSASTQVLKYEGCYEIISLYGSCTFASGIGGARHKKAMLSVILGKGDGSVFGGCIESSMIAATPIQLSMATFKQNIISKKVKRKLSIEYPNVPCNQDSVVETQQNVPKLMEGEKSLASPTSGPMPATPPNGATDNAIPATTNGESDTCVDHDDLDMNSVSVNGVGLENQTMDPITLQGKVADVDVNVPVI</sequence>
<dbReference type="PROSITE" id="PS51742">
    <property type="entry name" value="PPC"/>
    <property type="match status" value="1"/>
</dbReference>
<evidence type="ECO:0000313" key="10">
    <source>
        <dbReference type="Proteomes" id="UP001497480"/>
    </source>
</evidence>
<comment type="domain">
    <text evidence="6">The PPC domain mediates interactions between AHL proteins.</text>
</comment>
<accession>A0AAV1WPG1</accession>
<comment type="caution">
    <text evidence="9">The sequence shown here is derived from an EMBL/GenBank/DDBJ whole genome shotgun (WGS) entry which is preliminary data.</text>
</comment>
<feature type="compositionally biased region" description="Polar residues" evidence="7">
    <location>
        <begin position="291"/>
        <end position="306"/>
    </location>
</feature>
<feature type="region of interest" description="Disordered" evidence="7">
    <location>
        <begin position="49"/>
        <end position="97"/>
    </location>
</feature>
<dbReference type="SMART" id="SM00384">
    <property type="entry name" value="AT_hook"/>
    <property type="match status" value="2"/>
</dbReference>
<organism evidence="9 10">
    <name type="scientific">Lupinus luteus</name>
    <name type="common">European yellow lupine</name>
    <dbReference type="NCBI Taxonomy" id="3873"/>
    <lineage>
        <taxon>Eukaryota</taxon>
        <taxon>Viridiplantae</taxon>
        <taxon>Streptophyta</taxon>
        <taxon>Embryophyta</taxon>
        <taxon>Tracheophyta</taxon>
        <taxon>Spermatophyta</taxon>
        <taxon>Magnoliopsida</taxon>
        <taxon>eudicotyledons</taxon>
        <taxon>Gunneridae</taxon>
        <taxon>Pentapetalae</taxon>
        <taxon>rosids</taxon>
        <taxon>fabids</taxon>
        <taxon>Fabales</taxon>
        <taxon>Fabaceae</taxon>
        <taxon>Papilionoideae</taxon>
        <taxon>50 kb inversion clade</taxon>
        <taxon>genistoids sensu lato</taxon>
        <taxon>core genistoids</taxon>
        <taxon>Genisteae</taxon>
        <taxon>Lupinus</taxon>
    </lineage>
</organism>
<dbReference type="Gene3D" id="3.30.1330.80">
    <property type="entry name" value="Hypothetical protein, similar to alpha- acetolactate decarboxylase, domain 2"/>
    <property type="match status" value="1"/>
</dbReference>
<dbReference type="GO" id="GO:0005634">
    <property type="term" value="C:nucleus"/>
    <property type="evidence" value="ECO:0007669"/>
    <property type="project" value="UniProtKB-SubCell"/>
</dbReference>
<evidence type="ECO:0000313" key="9">
    <source>
        <dbReference type="EMBL" id="CAL0311225.1"/>
    </source>
</evidence>
<proteinExistence type="predicted"/>
<evidence type="ECO:0000256" key="4">
    <source>
        <dbReference type="ARBA" id="ARBA00023163"/>
    </source>
</evidence>
<dbReference type="AlphaFoldDB" id="A0AAV1WPG1"/>
<evidence type="ECO:0000256" key="2">
    <source>
        <dbReference type="ARBA" id="ARBA00023015"/>
    </source>
</evidence>
<dbReference type="SUPFAM" id="SSF117856">
    <property type="entry name" value="AF0104/ALDC/Ptd012-like"/>
    <property type="match status" value="1"/>
</dbReference>
<dbReference type="PANTHER" id="PTHR31500">
    <property type="entry name" value="AT-HOOK MOTIF NUCLEAR-LOCALIZED PROTEIN 9"/>
    <property type="match status" value="1"/>
</dbReference>
<feature type="region of interest" description="Disordered" evidence="7">
    <location>
        <begin position="271"/>
        <end position="308"/>
    </location>
</feature>
<feature type="compositionally biased region" description="Low complexity" evidence="7">
    <location>
        <begin position="9"/>
        <end position="19"/>
    </location>
</feature>
<evidence type="ECO:0000259" key="8">
    <source>
        <dbReference type="PROSITE" id="PS51742"/>
    </source>
</evidence>
<keyword evidence="3 6" id="KW-0238">DNA-binding</keyword>
<protein>
    <recommendedName>
        <fullName evidence="6">AT-hook motif nuclear-localized protein</fullName>
    </recommendedName>
</protein>
<reference evidence="9 10" key="1">
    <citation type="submission" date="2024-03" db="EMBL/GenBank/DDBJ databases">
        <authorList>
            <person name="Martinez-Hernandez J."/>
        </authorList>
    </citation>
    <scope>NUCLEOTIDE SEQUENCE [LARGE SCALE GENOMIC DNA]</scope>
</reference>
<evidence type="ECO:0000256" key="1">
    <source>
        <dbReference type="ARBA" id="ARBA00003687"/>
    </source>
</evidence>
<comment type="subcellular location">
    <subcellularLocation>
        <location evidence="6">Nucleus</location>
    </subcellularLocation>
</comment>
<dbReference type="Pfam" id="PF03479">
    <property type="entry name" value="PCC"/>
    <property type="match status" value="1"/>
</dbReference>
<keyword evidence="5 6" id="KW-0539">Nucleus</keyword>
<keyword evidence="4 6" id="KW-0804">Transcription</keyword>
<keyword evidence="2 6" id="KW-0805">Transcription regulation</keyword>
<dbReference type="EMBL" id="CAXHTB010000008">
    <property type="protein sequence ID" value="CAL0311225.1"/>
    <property type="molecule type" value="Genomic_DNA"/>
</dbReference>
<dbReference type="InterPro" id="IPR005175">
    <property type="entry name" value="PPC_dom"/>
</dbReference>
<dbReference type="Proteomes" id="UP001497480">
    <property type="component" value="Unassembled WGS sequence"/>
</dbReference>
<evidence type="ECO:0000256" key="5">
    <source>
        <dbReference type="ARBA" id="ARBA00023242"/>
    </source>
</evidence>
<dbReference type="GO" id="GO:0003680">
    <property type="term" value="F:minor groove of adenine-thymine-rich DNA binding"/>
    <property type="evidence" value="ECO:0007669"/>
    <property type="project" value="UniProtKB-UniRule"/>
</dbReference>
<dbReference type="CDD" id="cd11378">
    <property type="entry name" value="DUF296"/>
    <property type="match status" value="1"/>
</dbReference>
<dbReference type="InterPro" id="IPR017956">
    <property type="entry name" value="AT_hook_DNA-bd_motif"/>
</dbReference>
<dbReference type="PANTHER" id="PTHR31500:SF45">
    <property type="entry name" value="AT-HOOK MOTIF NUCLEAR-LOCALIZED PROTEIN"/>
    <property type="match status" value="1"/>
</dbReference>
<gene>
    <name evidence="9" type="ORF">LLUT_LOCUS12285</name>
</gene>
<evidence type="ECO:0000256" key="3">
    <source>
        <dbReference type="ARBA" id="ARBA00023125"/>
    </source>
</evidence>
<keyword evidence="10" id="KW-1185">Reference proteome</keyword>
<comment type="function">
    <text evidence="1 6">Transcription factor that specifically binds AT-rich DNA sequences related to the nuclear matrix attachment regions (MARs).</text>
</comment>
<feature type="domain" description="PPC" evidence="8">
    <location>
        <begin position="111"/>
        <end position="254"/>
    </location>
</feature>
<dbReference type="InterPro" id="IPR039605">
    <property type="entry name" value="AHL"/>
</dbReference>
<evidence type="ECO:0000256" key="6">
    <source>
        <dbReference type="RuleBase" id="RU367031"/>
    </source>
</evidence>
<name>A0AAV1WPG1_LUPLU</name>